<reference evidence="2 4" key="1">
    <citation type="submission" date="2017-03" db="EMBL/GenBank/DDBJ databases">
        <title>Draft genome sequence of Moraxella equi CCUG 4950T type strain.</title>
        <authorList>
            <person name="Salva-Serra F."/>
            <person name="Engstrom-Jakobsson H."/>
            <person name="Thorell K."/>
            <person name="Jaen-Luchoro D."/>
            <person name="Gonzales-Siles L."/>
            <person name="Karlsson R."/>
            <person name="Yazdan S."/>
            <person name="Boulund F."/>
            <person name="Johnning A."/>
            <person name="Engstrand L."/>
            <person name="Kristiansson E."/>
            <person name="Moore E."/>
        </authorList>
    </citation>
    <scope>NUCLEOTIDE SEQUENCE [LARGE SCALE GENOMIC DNA]</scope>
    <source>
        <strain evidence="2 4">CCUG 4950</strain>
    </source>
</reference>
<dbReference type="Proteomes" id="UP000254618">
    <property type="component" value="Unassembled WGS sequence"/>
</dbReference>
<keyword evidence="1" id="KW-0472">Membrane</keyword>
<feature type="transmembrane region" description="Helical" evidence="1">
    <location>
        <begin position="6"/>
        <end position="28"/>
    </location>
</feature>
<name>A0A378QPV9_9GAMM</name>
<evidence type="ECO:0000313" key="2">
    <source>
        <dbReference type="EMBL" id="OPH39607.1"/>
    </source>
</evidence>
<dbReference type="AlphaFoldDB" id="A0A378QPV9"/>
<evidence type="ECO:0000313" key="3">
    <source>
        <dbReference type="EMBL" id="STZ02905.1"/>
    </source>
</evidence>
<evidence type="ECO:0000313" key="4">
    <source>
        <dbReference type="Proteomes" id="UP000190777"/>
    </source>
</evidence>
<feature type="transmembrane region" description="Helical" evidence="1">
    <location>
        <begin position="164"/>
        <end position="182"/>
    </location>
</feature>
<gene>
    <name evidence="2" type="ORF">B5J93_03390</name>
    <name evidence="3" type="ORF">NCTC11012_01134</name>
</gene>
<evidence type="ECO:0000313" key="5">
    <source>
        <dbReference type="Proteomes" id="UP000254618"/>
    </source>
</evidence>
<sequence length="208" mass="24952">MGIDWGLILKIISTLVGMGIFGGLFALWKYLIERKERLLDKDFEKIRKLLCDGNFKLEMEENHLLRAVYYKNISYFNGIKNEVIDVVIKTQNEEKNFNDNFYEINQFYKKRLLIINGNKDGFLVNIDKNKKFRYRLSFVRLIWFLYIVFLLLAVSLFVLVLKDLPIWLLYIPMPFIQFPIMNRQQLIVDWKKFKKNSKHLLDNGNELP</sequence>
<evidence type="ECO:0000256" key="1">
    <source>
        <dbReference type="SAM" id="Phobius"/>
    </source>
</evidence>
<dbReference type="EMBL" id="MXAP01000030">
    <property type="protein sequence ID" value="OPH39607.1"/>
    <property type="molecule type" value="Genomic_DNA"/>
</dbReference>
<protein>
    <submittedName>
        <fullName evidence="3">Uncharacterized protein</fullName>
    </submittedName>
</protein>
<dbReference type="RefSeq" id="WP_079324607.1">
    <property type="nucleotide sequence ID" value="NZ_MXAP01000030.1"/>
</dbReference>
<feature type="transmembrane region" description="Helical" evidence="1">
    <location>
        <begin position="138"/>
        <end position="158"/>
    </location>
</feature>
<dbReference type="Proteomes" id="UP000190777">
    <property type="component" value="Unassembled WGS sequence"/>
</dbReference>
<proteinExistence type="predicted"/>
<keyword evidence="1" id="KW-1133">Transmembrane helix</keyword>
<keyword evidence="4" id="KW-1185">Reference proteome</keyword>
<dbReference type="EMBL" id="UGQF01000001">
    <property type="protein sequence ID" value="STZ02905.1"/>
    <property type="molecule type" value="Genomic_DNA"/>
</dbReference>
<organism evidence="3 5">
    <name type="scientific">Moraxella equi</name>
    <dbReference type="NCBI Taxonomy" id="60442"/>
    <lineage>
        <taxon>Bacteria</taxon>
        <taxon>Pseudomonadati</taxon>
        <taxon>Pseudomonadota</taxon>
        <taxon>Gammaproteobacteria</taxon>
        <taxon>Moraxellales</taxon>
        <taxon>Moraxellaceae</taxon>
        <taxon>Moraxella</taxon>
    </lineage>
</organism>
<keyword evidence="1" id="KW-0812">Transmembrane</keyword>
<accession>A0A378QPV9</accession>
<reference evidence="3 5" key="2">
    <citation type="submission" date="2018-06" db="EMBL/GenBank/DDBJ databases">
        <authorList>
            <consortium name="Pathogen Informatics"/>
            <person name="Doyle S."/>
        </authorList>
    </citation>
    <scope>NUCLEOTIDE SEQUENCE [LARGE SCALE GENOMIC DNA]</scope>
    <source>
        <strain evidence="3 5">NCTC11012</strain>
    </source>
</reference>